<name>A0ABR3PSN3_9TREE</name>
<keyword evidence="3" id="KW-1185">Reference proteome</keyword>
<feature type="compositionally biased region" description="Low complexity" evidence="1">
    <location>
        <begin position="149"/>
        <end position="184"/>
    </location>
</feature>
<protein>
    <submittedName>
        <fullName evidence="2">Uncharacterized protein</fullName>
    </submittedName>
</protein>
<evidence type="ECO:0000256" key="1">
    <source>
        <dbReference type="SAM" id="MobiDB-lite"/>
    </source>
</evidence>
<feature type="region of interest" description="Disordered" evidence="1">
    <location>
        <begin position="889"/>
        <end position="917"/>
    </location>
</feature>
<sequence>MLIKATETTQKAERVVARQQREEELARKAQRHKEEMARREVEKAQRAAERAALAALPRAPRPPREPRPPRPKAPKPPRPPKPLKEKKIKLRLCKLILPDSSSFDLKRSYAGMERRPGKKRKVAEAADAAVDVAAQAVAATAPPRVEVSASAEDAGASASPAEAEGDGAAAAPAEAEGAGPAEDAQPSVESQLERAALVAELTEAVGGPVDVVPPTDDPMAEDVGSQPISAPEAGAADDVTTDTAPLVAQDRANAASEGVGEQESAAPEAGAANIATNETAPVVAQARDDAVAEGVDDQATSAPEARAAADKTAEADPTVAQARDDTAVTPVAVTAASVTPTGETSVIEPATGAVATLDEATENDLVAQKDDTAVVELATKEDAALNEATGTPVPVDEVLDDTAPFNPASQLDAVTEAMNADVDDDSDGDSDNPDVDADLDDNGEPDETMDVDEPLADRSDEEDEEIEVGYDDEEAALNEPDAGYDVAYDGEEDEEADEEEADEVLDVDAYDDYPEVTFVADSDEDEDDDHYDGAEFTYAAESDEERAINEPLPKKRRRPRKKPRPPPAVPRRVFYGTAPTHSRPRPAKRRRIQRVYVEIVTRNPYCFPSRNTSEVEDELELEWSDNDAPRPVMITHKPPPGSAWATATRVISLARKEGYSSGYIVVEKQTVPDLTPLVVGKLHPPLNFIPLPPTPPPPRLATPAPAPSGSDFGGGEMWEPLGGADIEGVALLQDVGMSPLRSATRPGPSSPLLPVRAPRASSPLLPARSAYVTPSRPAATPAPPLPSVLTLRSLLTTPVSATSTPANAAPVPRPTPTPTQQSDALDTEFASEAANIQNSYDSELDAENARFAALLEAERQRHAQAVAALASRYKGQVERLNHEVVRTANEIDVRGSAEASVEAGPSAPTQTDAAPGA</sequence>
<feature type="region of interest" description="Disordered" evidence="1">
    <location>
        <begin position="385"/>
        <end position="503"/>
    </location>
</feature>
<feature type="compositionally biased region" description="Polar residues" evidence="1">
    <location>
        <begin position="907"/>
        <end position="917"/>
    </location>
</feature>
<dbReference type="GeneID" id="95990139"/>
<dbReference type="Proteomes" id="UP001565368">
    <property type="component" value="Unassembled WGS sequence"/>
</dbReference>
<feature type="compositionally biased region" description="Acidic residues" evidence="1">
    <location>
        <begin position="488"/>
        <end position="503"/>
    </location>
</feature>
<dbReference type="RefSeq" id="XP_069205408.1">
    <property type="nucleotide sequence ID" value="XM_069357471.1"/>
</dbReference>
<feature type="region of interest" description="Disordered" evidence="1">
    <location>
        <begin position="801"/>
        <end position="822"/>
    </location>
</feature>
<gene>
    <name evidence="2" type="ORF">Q8F55_009096</name>
</gene>
<feature type="compositionally biased region" description="Low complexity" evidence="1">
    <location>
        <begin position="205"/>
        <end position="214"/>
    </location>
</feature>
<organism evidence="2 3">
    <name type="scientific">Vanrija albida</name>
    <dbReference type="NCBI Taxonomy" id="181172"/>
    <lineage>
        <taxon>Eukaryota</taxon>
        <taxon>Fungi</taxon>
        <taxon>Dikarya</taxon>
        <taxon>Basidiomycota</taxon>
        <taxon>Agaricomycotina</taxon>
        <taxon>Tremellomycetes</taxon>
        <taxon>Trichosporonales</taxon>
        <taxon>Trichosporonaceae</taxon>
        <taxon>Vanrija</taxon>
    </lineage>
</organism>
<feature type="compositionally biased region" description="Acidic residues" evidence="1">
    <location>
        <begin position="521"/>
        <end position="530"/>
    </location>
</feature>
<reference evidence="2 3" key="1">
    <citation type="submission" date="2023-08" db="EMBL/GenBank/DDBJ databases">
        <title>Annotated Genome Sequence of Vanrija albida AlHP1.</title>
        <authorList>
            <person name="Herzog R."/>
        </authorList>
    </citation>
    <scope>NUCLEOTIDE SEQUENCE [LARGE SCALE GENOMIC DNA]</scope>
    <source>
        <strain evidence="2 3">AlHP1</strain>
    </source>
</reference>
<feature type="region of interest" description="Disordered" evidence="1">
    <location>
        <begin position="519"/>
        <end position="589"/>
    </location>
</feature>
<evidence type="ECO:0000313" key="2">
    <source>
        <dbReference type="EMBL" id="KAL1405464.1"/>
    </source>
</evidence>
<comment type="caution">
    <text evidence="2">The sequence shown here is derived from an EMBL/GenBank/DDBJ whole genome shotgun (WGS) entry which is preliminary data.</text>
</comment>
<feature type="region of interest" description="Disordered" evidence="1">
    <location>
        <begin position="1"/>
        <end position="89"/>
    </location>
</feature>
<feature type="region of interest" description="Disordered" evidence="1">
    <location>
        <begin position="139"/>
        <end position="326"/>
    </location>
</feature>
<feature type="compositionally biased region" description="Acidic residues" evidence="1">
    <location>
        <begin position="421"/>
        <end position="476"/>
    </location>
</feature>
<feature type="region of interest" description="Disordered" evidence="1">
    <location>
        <begin position="740"/>
        <end position="759"/>
    </location>
</feature>
<proteinExistence type="predicted"/>
<accession>A0ABR3PSN3</accession>
<feature type="compositionally biased region" description="Basic and acidic residues" evidence="1">
    <location>
        <begin position="10"/>
        <end position="49"/>
    </location>
</feature>
<dbReference type="EMBL" id="JBBXJM010000007">
    <property type="protein sequence ID" value="KAL1405464.1"/>
    <property type="molecule type" value="Genomic_DNA"/>
</dbReference>
<evidence type="ECO:0000313" key="3">
    <source>
        <dbReference type="Proteomes" id="UP001565368"/>
    </source>
</evidence>
<feature type="compositionally biased region" description="Basic residues" evidence="1">
    <location>
        <begin position="554"/>
        <end position="564"/>
    </location>
</feature>